<dbReference type="SUPFAM" id="SSF51695">
    <property type="entry name" value="PLC-like phosphodiesterases"/>
    <property type="match status" value="1"/>
</dbReference>
<evidence type="ECO:0000259" key="1">
    <source>
        <dbReference type="SMART" id="SM00148"/>
    </source>
</evidence>
<dbReference type="AlphaFoldDB" id="A0AA39C567"/>
<dbReference type="InterPro" id="IPR017946">
    <property type="entry name" value="PLC-like_Pdiesterase_TIM-brl"/>
</dbReference>
<gene>
    <name evidence="2" type="ORF">PV327_011128</name>
</gene>
<comment type="caution">
    <text evidence="2">The sequence shown here is derived from an EMBL/GenBank/DDBJ whole genome shotgun (WGS) entry which is preliminary data.</text>
</comment>
<dbReference type="Gene3D" id="3.20.20.190">
    <property type="entry name" value="Phosphatidylinositol (PI) phosphodiesterase"/>
    <property type="match status" value="1"/>
</dbReference>
<organism evidence="2 3">
    <name type="scientific">Microctonus hyperodae</name>
    <name type="common">Parasitoid wasp</name>
    <dbReference type="NCBI Taxonomy" id="165561"/>
    <lineage>
        <taxon>Eukaryota</taxon>
        <taxon>Metazoa</taxon>
        <taxon>Ecdysozoa</taxon>
        <taxon>Arthropoda</taxon>
        <taxon>Hexapoda</taxon>
        <taxon>Insecta</taxon>
        <taxon>Pterygota</taxon>
        <taxon>Neoptera</taxon>
        <taxon>Endopterygota</taxon>
        <taxon>Hymenoptera</taxon>
        <taxon>Apocrita</taxon>
        <taxon>Ichneumonoidea</taxon>
        <taxon>Braconidae</taxon>
        <taxon>Euphorinae</taxon>
        <taxon>Microctonus</taxon>
    </lineage>
</organism>
<evidence type="ECO:0000313" key="2">
    <source>
        <dbReference type="EMBL" id="KAK0158092.1"/>
    </source>
</evidence>
<keyword evidence="3" id="KW-1185">Reference proteome</keyword>
<reference evidence="2" key="1">
    <citation type="journal article" date="2023" name="bioRxiv">
        <title>Scaffold-level genome assemblies of two parasitoid biocontrol wasps reveal the parthenogenesis mechanism and an associated novel virus.</title>
        <authorList>
            <person name="Inwood S."/>
            <person name="Skelly J."/>
            <person name="Guhlin J."/>
            <person name="Harrop T."/>
            <person name="Goldson S."/>
            <person name="Dearden P."/>
        </authorList>
    </citation>
    <scope>NUCLEOTIDE SEQUENCE</scope>
    <source>
        <strain evidence="2">Lincoln</strain>
        <tissue evidence="2">Whole body</tissue>
    </source>
</reference>
<accession>A0AA39C567</accession>
<reference evidence="2" key="2">
    <citation type="submission" date="2023-03" db="EMBL/GenBank/DDBJ databases">
        <authorList>
            <person name="Inwood S.N."/>
            <person name="Skelly J.G."/>
            <person name="Guhlin J."/>
            <person name="Harrop T.W.R."/>
            <person name="Goldson S.G."/>
            <person name="Dearden P.K."/>
        </authorList>
    </citation>
    <scope>NUCLEOTIDE SEQUENCE</scope>
    <source>
        <strain evidence="2">Lincoln</strain>
        <tissue evidence="2">Whole body</tissue>
    </source>
</reference>
<sequence length="456" mass="53586">MWCFLLLHNTEGQHDCQDAFDDFFAAQIILSFASWKKDDVKQHIAIYYYNPGFKTGDQIGLHLNGSTKIQPFTKYYHPSTMRGFIYFTNIDTSLFTYKSQSIYQQQCLGYSAFWIRNGTIKKYNCFSTHPDWMYQRKKKLEKVSISSIIFPGTHNSGSYLKRLPESLIEKFTATQDGSIFNQLIMGARYFDLRPGKHNDQYWIVHGDYLMTPLQQTIDDVKQFMNNTQEIVLLHFKEFPRGFETEQDHLTFMKYLKNQFNTHLVSRKILSWESNFKKIWELNKRLIILYDHPIYKSMDQMWPTIPQKWGNVQSLENLRNYLAHVETDLTRPKASMAELTMDGYDVVTHSIAEALGMKHTSIRQMALSTGPHITQWYNELFYQNASIIAVDYLNTTGIVEVALEWNDRKFSTCYDTYVELMKEYNTRKDSNSIGACLVAKIQKEEIQLCTRLTPNNY</sequence>
<dbReference type="PROSITE" id="PS50007">
    <property type="entry name" value="PIPLC_X_DOMAIN"/>
    <property type="match status" value="1"/>
</dbReference>
<dbReference type="PANTHER" id="PTHR13593:SF103">
    <property type="entry name" value="RE10370P"/>
    <property type="match status" value="1"/>
</dbReference>
<dbReference type="Proteomes" id="UP001168972">
    <property type="component" value="Unassembled WGS sequence"/>
</dbReference>
<protein>
    <recommendedName>
        <fullName evidence="1">Phosphatidylinositol-specific phospholipase C X domain-containing protein</fullName>
    </recommendedName>
</protein>
<proteinExistence type="predicted"/>
<dbReference type="InterPro" id="IPR051057">
    <property type="entry name" value="PI-PLC_domain"/>
</dbReference>
<dbReference type="EMBL" id="JAQQBR010001937">
    <property type="protein sequence ID" value="KAK0158092.1"/>
    <property type="molecule type" value="Genomic_DNA"/>
</dbReference>
<dbReference type="SMART" id="SM00148">
    <property type="entry name" value="PLCXc"/>
    <property type="match status" value="1"/>
</dbReference>
<dbReference type="GO" id="GO:0006629">
    <property type="term" value="P:lipid metabolic process"/>
    <property type="evidence" value="ECO:0007669"/>
    <property type="project" value="InterPro"/>
</dbReference>
<evidence type="ECO:0000313" key="3">
    <source>
        <dbReference type="Proteomes" id="UP001168972"/>
    </source>
</evidence>
<feature type="domain" description="Phosphatidylinositol-specific phospholipase C X" evidence="1">
    <location>
        <begin position="139"/>
        <end position="290"/>
    </location>
</feature>
<dbReference type="Pfam" id="PF00388">
    <property type="entry name" value="PI-PLC-X"/>
    <property type="match status" value="1"/>
</dbReference>
<name>A0AA39C567_MICHY</name>
<dbReference type="InterPro" id="IPR000909">
    <property type="entry name" value="PLipase_C_PInositol-sp_X_dom"/>
</dbReference>
<dbReference type="GO" id="GO:0008081">
    <property type="term" value="F:phosphoric diester hydrolase activity"/>
    <property type="evidence" value="ECO:0007669"/>
    <property type="project" value="InterPro"/>
</dbReference>
<dbReference type="PANTHER" id="PTHR13593">
    <property type="match status" value="1"/>
</dbReference>